<comment type="caution">
    <text evidence="1">The sequence shown here is derived from an EMBL/GenBank/DDBJ whole genome shotgun (WGS) entry which is preliminary data.</text>
</comment>
<evidence type="ECO:0000313" key="1">
    <source>
        <dbReference type="EMBL" id="MDP4544548.1"/>
    </source>
</evidence>
<gene>
    <name evidence="1" type="ORF">Q8P09_05590</name>
</gene>
<dbReference type="RefSeq" id="WP_305935643.1">
    <property type="nucleotide sequence ID" value="NZ_JAVAJI010000007.1"/>
</dbReference>
<sequence>MNNLKLKNGLSLTALGVFILPILFGCTNLKPSQVTPTQERTAIINESPSDSPKRDSNKPLSDIFSYLSTGGQMPGIVSGKFVIKDNCLMLQVAKDKYMTPLFPPHSVTYLEEQKTIVLKGIKIKLSEKIFTGGITIPTTNLEFATQGDAACLTKIGMAIDADVMEVSEEIKRKLDTY</sequence>
<dbReference type="Proteomes" id="UP001228171">
    <property type="component" value="Unassembled WGS sequence"/>
</dbReference>
<name>A0ABT9HFL2_9GAMM</name>
<organism evidence="1 2">
    <name type="scientific">Psychrobacter faecalis</name>
    <dbReference type="NCBI Taxonomy" id="180588"/>
    <lineage>
        <taxon>Bacteria</taxon>
        <taxon>Pseudomonadati</taxon>
        <taxon>Pseudomonadota</taxon>
        <taxon>Gammaproteobacteria</taxon>
        <taxon>Moraxellales</taxon>
        <taxon>Moraxellaceae</taxon>
        <taxon>Psychrobacter</taxon>
    </lineage>
</organism>
<reference evidence="1 2" key="1">
    <citation type="submission" date="2023-08" db="EMBL/GenBank/DDBJ databases">
        <authorList>
            <person name="Kumar R."/>
        </authorList>
    </citation>
    <scope>NUCLEOTIDE SEQUENCE [LARGE SCALE GENOMIC DNA]</scope>
    <source>
        <strain evidence="1 2">LUR13</strain>
    </source>
</reference>
<dbReference type="EMBL" id="JAVAJI010000007">
    <property type="protein sequence ID" value="MDP4544548.1"/>
    <property type="molecule type" value="Genomic_DNA"/>
</dbReference>
<evidence type="ECO:0000313" key="2">
    <source>
        <dbReference type="Proteomes" id="UP001228171"/>
    </source>
</evidence>
<protein>
    <submittedName>
        <fullName evidence="1">Uncharacterized protein</fullName>
    </submittedName>
</protein>
<dbReference type="PROSITE" id="PS51257">
    <property type="entry name" value="PROKAR_LIPOPROTEIN"/>
    <property type="match status" value="1"/>
</dbReference>
<keyword evidence="2" id="KW-1185">Reference proteome</keyword>
<accession>A0ABT9HFL2</accession>
<proteinExistence type="predicted"/>